<dbReference type="PROSITE" id="PS51375">
    <property type="entry name" value="PPR"/>
    <property type="match status" value="4"/>
</dbReference>
<dbReference type="NCBIfam" id="TIGR00756">
    <property type="entry name" value="PPR"/>
    <property type="match status" value="3"/>
</dbReference>
<evidence type="ECO:0000256" key="3">
    <source>
        <dbReference type="PROSITE-ProRule" id="PRU00708"/>
    </source>
</evidence>
<protein>
    <recommendedName>
        <fullName evidence="4">PROP1-like PPR domain-containing protein</fullName>
    </recommendedName>
</protein>
<dbReference type="GO" id="GO:0003729">
    <property type="term" value="F:mRNA binding"/>
    <property type="evidence" value="ECO:0007669"/>
    <property type="project" value="InterPro"/>
</dbReference>
<dbReference type="Pfam" id="PF01535">
    <property type="entry name" value="PPR"/>
    <property type="match status" value="2"/>
</dbReference>
<feature type="domain" description="PROP1-like PPR" evidence="4">
    <location>
        <begin position="111"/>
        <end position="199"/>
    </location>
</feature>
<keyword evidence="6" id="KW-1185">Reference proteome</keyword>
<dbReference type="InterPro" id="IPR002885">
    <property type="entry name" value="PPR_rpt"/>
</dbReference>
<evidence type="ECO:0000259" key="4">
    <source>
        <dbReference type="Pfam" id="PF17177"/>
    </source>
</evidence>
<dbReference type="InterPro" id="IPR044179">
    <property type="entry name" value="PPR5-like"/>
</dbReference>
<keyword evidence="2" id="KW-0677">Repeat</keyword>
<dbReference type="PANTHER" id="PTHR47874">
    <property type="entry name" value="EXPRESSED PROTEIN"/>
    <property type="match status" value="1"/>
</dbReference>
<dbReference type="InterPro" id="IPR011990">
    <property type="entry name" value="TPR-like_helical_dom_sf"/>
</dbReference>
<proteinExistence type="inferred from homology"/>
<dbReference type="Pfam" id="PF17177">
    <property type="entry name" value="PPR_long"/>
    <property type="match status" value="1"/>
</dbReference>
<evidence type="ECO:0000313" key="6">
    <source>
        <dbReference type="Proteomes" id="UP001189624"/>
    </source>
</evidence>
<reference evidence="5" key="1">
    <citation type="submission" date="2023-10" db="EMBL/GenBank/DDBJ databases">
        <authorList>
            <person name="Domelevo Entfellner J.-B."/>
        </authorList>
    </citation>
    <scope>NUCLEOTIDE SEQUENCE</scope>
</reference>
<dbReference type="AlphaFoldDB" id="A0AA86STD3"/>
<dbReference type="Proteomes" id="UP001189624">
    <property type="component" value="Chromosome 8"/>
</dbReference>
<dbReference type="Gene3D" id="1.25.40.10">
    <property type="entry name" value="Tetratricopeptide repeat domain"/>
    <property type="match status" value="1"/>
</dbReference>
<accession>A0AA86STD3</accession>
<evidence type="ECO:0000256" key="2">
    <source>
        <dbReference type="ARBA" id="ARBA00022737"/>
    </source>
</evidence>
<feature type="repeat" description="PPR" evidence="3">
    <location>
        <begin position="179"/>
        <end position="213"/>
    </location>
</feature>
<sequence>MAFAIRALWAVRKSCRRIPHFFPNPHPSFFCKHAHSNSNSDSNPLLLKLLQVPTSRIKRTLDQEMPSLQSSHISWDFLVTSLSPSSSNKARLVLEWILEKMLKENAKDRDLFSKLIFLCGKVKDVPLGMRVFSSMEATGVKPNSLVFNSLISVCLSSYNVTTGVSLFEIMESSESYKPDFHTYNIFISAFSKSGNVEAMLAWYSAKKSAGFGPDLQMFESLISGCVNSRKFEIADTIFEQMMTSGIVPSAPLLDSMLNGICKQKRLDRAEEFFKFMIDSGWEINENMADKLVALYHQQGKVEEMEALLETLTKPCVITTGVLTRIHCGIVKMYAMLDRLDDVEFSVGRMLKQGLSFTNADDVEKVICSYFRREAYDRLDIFLECIKSSYVLKKSTYDLLISGYKRAHLVEKVDSVIKDLKSAGLA</sequence>
<name>A0AA86STD3_9FABA</name>
<dbReference type="InterPro" id="IPR033443">
    <property type="entry name" value="PROP1-like_PPR_dom"/>
</dbReference>
<organism evidence="5 6">
    <name type="scientific">Sphenostylis stenocarpa</name>
    <dbReference type="NCBI Taxonomy" id="92480"/>
    <lineage>
        <taxon>Eukaryota</taxon>
        <taxon>Viridiplantae</taxon>
        <taxon>Streptophyta</taxon>
        <taxon>Embryophyta</taxon>
        <taxon>Tracheophyta</taxon>
        <taxon>Spermatophyta</taxon>
        <taxon>Magnoliopsida</taxon>
        <taxon>eudicotyledons</taxon>
        <taxon>Gunneridae</taxon>
        <taxon>Pentapetalae</taxon>
        <taxon>rosids</taxon>
        <taxon>fabids</taxon>
        <taxon>Fabales</taxon>
        <taxon>Fabaceae</taxon>
        <taxon>Papilionoideae</taxon>
        <taxon>50 kb inversion clade</taxon>
        <taxon>NPAAA clade</taxon>
        <taxon>indigoferoid/millettioid clade</taxon>
        <taxon>Phaseoleae</taxon>
        <taxon>Sphenostylis</taxon>
    </lineage>
</organism>
<dbReference type="PANTHER" id="PTHR47874:SF4">
    <property type="entry name" value="EXPRESSED PROTEIN"/>
    <property type="match status" value="1"/>
</dbReference>
<evidence type="ECO:0000256" key="1">
    <source>
        <dbReference type="ARBA" id="ARBA00007626"/>
    </source>
</evidence>
<dbReference type="Gramene" id="rna-AYBTSS11_LOCUS24361">
    <property type="protein sequence ID" value="CAJ1972312.1"/>
    <property type="gene ID" value="gene-AYBTSS11_LOCUS24361"/>
</dbReference>
<gene>
    <name evidence="5" type="ORF">AYBTSS11_LOCUS24361</name>
</gene>
<dbReference type="EMBL" id="OY731405">
    <property type="protein sequence ID" value="CAJ1972312.1"/>
    <property type="molecule type" value="Genomic_DNA"/>
</dbReference>
<evidence type="ECO:0000313" key="5">
    <source>
        <dbReference type="EMBL" id="CAJ1972312.1"/>
    </source>
</evidence>
<feature type="repeat" description="PPR" evidence="3">
    <location>
        <begin position="108"/>
        <end position="142"/>
    </location>
</feature>
<feature type="repeat" description="PPR" evidence="3">
    <location>
        <begin position="249"/>
        <end position="283"/>
    </location>
</feature>
<feature type="repeat" description="PPR" evidence="3">
    <location>
        <begin position="214"/>
        <end position="248"/>
    </location>
</feature>
<comment type="similarity">
    <text evidence="1">Belongs to the PPR family. P subfamily.</text>
</comment>
<dbReference type="Pfam" id="PF13812">
    <property type="entry name" value="PPR_3"/>
    <property type="match status" value="1"/>
</dbReference>